<dbReference type="EMBL" id="CM051400">
    <property type="protein sequence ID" value="KAJ4715049.1"/>
    <property type="molecule type" value="Genomic_DNA"/>
</dbReference>
<reference evidence="1 2" key="1">
    <citation type="journal article" date="2023" name="Science">
        <title>Complex scaffold remodeling in plant triterpene biosynthesis.</title>
        <authorList>
            <person name="De La Pena R."/>
            <person name="Hodgson H."/>
            <person name="Liu J.C."/>
            <person name="Stephenson M.J."/>
            <person name="Martin A.C."/>
            <person name="Owen C."/>
            <person name="Harkess A."/>
            <person name="Leebens-Mack J."/>
            <person name="Jimenez L.E."/>
            <person name="Osbourn A."/>
            <person name="Sattely E.S."/>
        </authorList>
    </citation>
    <scope>NUCLEOTIDE SEQUENCE [LARGE SCALE GENOMIC DNA]</scope>
    <source>
        <strain evidence="2">cv. JPN11</strain>
        <tissue evidence="1">Leaf</tissue>
    </source>
</reference>
<accession>A0ACC1XWE3</accession>
<comment type="caution">
    <text evidence="1">The sequence shown here is derived from an EMBL/GenBank/DDBJ whole genome shotgun (WGS) entry which is preliminary data.</text>
</comment>
<proteinExistence type="predicted"/>
<evidence type="ECO:0000313" key="1">
    <source>
        <dbReference type="EMBL" id="KAJ4715049.1"/>
    </source>
</evidence>
<sequence>MESSSSKPHAVLLSSPGMGHLIPVLELGKRLVILHNFDVTVFVVASQTSAAESSIIESAMRPKLCQVIELPRPDISGLIGPDAEVFTILAVMMREIKPALRSAISSLKSPPTMLVVDLFGTESLIIADELQIQKYVYITINAWCLALAVYAPTLDKLVQGEYIDKNGSFNIPGCVPVRPSDVVDPMLDRTNPQYLEYVRMGLKIPMNSGILINTWEDLEPTTLAALRHVKHLGRILKASVYTVGPIARPLGPVGSNKELFDWLDKQPQESVLYISLGSGGTLSLEQTIELAWGLELSQQRFVWVVRRPTEKTGDGSYFKVGNDDDELSRFLPEGFLTRTHNKGVVVSQWAAQVEILSHPSVGGFLSHCGWNSTVESITNGVPIIAWPLYAEQKMNATLLKEELGIAVRSMNLPSAATVGREEIKMMVRRMMVEEEGRGLRARVKELKLSGERAWKNGGSSYNGLSMLAKECQVIGHYQCPVSEARL</sequence>
<name>A0ACC1XWE3_MELAZ</name>
<evidence type="ECO:0000313" key="2">
    <source>
        <dbReference type="Proteomes" id="UP001164539"/>
    </source>
</evidence>
<dbReference type="Proteomes" id="UP001164539">
    <property type="component" value="Chromosome 7"/>
</dbReference>
<organism evidence="1 2">
    <name type="scientific">Melia azedarach</name>
    <name type="common">Chinaberry tree</name>
    <dbReference type="NCBI Taxonomy" id="155640"/>
    <lineage>
        <taxon>Eukaryota</taxon>
        <taxon>Viridiplantae</taxon>
        <taxon>Streptophyta</taxon>
        <taxon>Embryophyta</taxon>
        <taxon>Tracheophyta</taxon>
        <taxon>Spermatophyta</taxon>
        <taxon>Magnoliopsida</taxon>
        <taxon>eudicotyledons</taxon>
        <taxon>Gunneridae</taxon>
        <taxon>Pentapetalae</taxon>
        <taxon>rosids</taxon>
        <taxon>malvids</taxon>
        <taxon>Sapindales</taxon>
        <taxon>Meliaceae</taxon>
        <taxon>Melia</taxon>
    </lineage>
</organism>
<protein>
    <submittedName>
        <fullName evidence="1">Glycosyltransferase</fullName>
    </submittedName>
</protein>
<gene>
    <name evidence="1" type="ORF">OWV82_013445</name>
</gene>
<keyword evidence="2" id="KW-1185">Reference proteome</keyword>